<proteinExistence type="predicted"/>
<keyword evidence="1" id="KW-0732">Signal</keyword>
<organism evidence="3 5">
    <name type="scientific">Phytophthora rubi</name>
    <dbReference type="NCBI Taxonomy" id="129364"/>
    <lineage>
        <taxon>Eukaryota</taxon>
        <taxon>Sar</taxon>
        <taxon>Stramenopiles</taxon>
        <taxon>Oomycota</taxon>
        <taxon>Peronosporomycetes</taxon>
        <taxon>Peronosporales</taxon>
        <taxon>Peronosporaceae</taxon>
        <taxon>Phytophthora</taxon>
    </lineage>
</organism>
<dbReference type="EMBL" id="QXFT01001116">
    <property type="protein sequence ID" value="KAE9328406.1"/>
    <property type="molecule type" value="Genomic_DNA"/>
</dbReference>
<evidence type="ECO:0000313" key="7">
    <source>
        <dbReference type="Proteomes" id="UP000435112"/>
    </source>
</evidence>
<evidence type="ECO:0000256" key="1">
    <source>
        <dbReference type="SAM" id="SignalP"/>
    </source>
</evidence>
<evidence type="ECO:0000313" key="4">
    <source>
        <dbReference type="EMBL" id="KAE9328406.1"/>
    </source>
</evidence>
<name>A0A6A3ICS2_9STRA</name>
<dbReference type="AlphaFoldDB" id="A0A6A3ICS2"/>
<dbReference type="EMBL" id="QXFU01003216">
    <property type="protein sequence ID" value="KAE8977312.1"/>
    <property type="molecule type" value="Genomic_DNA"/>
</dbReference>
<gene>
    <name evidence="3" type="ORF">PR001_g24182</name>
    <name evidence="2" type="ORF">PR002_g25053</name>
    <name evidence="4" type="ORF">PR003_g15793</name>
</gene>
<dbReference type="Proteomes" id="UP000435112">
    <property type="component" value="Unassembled WGS sequence"/>
</dbReference>
<dbReference type="Proteomes" id="UP000434957">
    <property type="component" value="Unassembled WGS sequence"/>
</dbReference>
<evidence type="ECO:0000313" key="3">
    <source>
        <dbReference type="EMBL" id="KAE8980826.1"/>
    </source>
</evidence>
<comment type="caution">
    <text evidence="3">The sequence shown here is derived from an EMBL/GenBank/DDBJ whole genome shotgun (WGS) entry which is preliminary data.</text>
</comment>
<dbReference type="EMBL" id="QXFV01003013">
    <property type="protein sequence ID" value="KAE8980826.1"/>
    <property type="molecule type" value="Genomic_DNA"/>
</dbReference>
<evidence type="ECO:0000313" key="6">
    <source>
        <dbReference type="Proteomes" id="UP000434957"/>
    </source>
</evidence>
<dbReference type="Proteomes" id="UP000429607">
    <property type="component" value="Unassembled WGS sequence"/>
</dbReference>
<keyword evidence="6" id="KW-1185">Reference proteome</keyword>
<reference evidence="5 7" key="1">
    <citation type="submission" date="2018-09" db="EMBL/GenBank/DDBJ databases">
        <title>Genomic investigation of the strawberry pathogen Phytophthora fragariae indicates pathogenicity is determined by transcriptional variation in three key races.</title>
        <authorList>
            <person name="Adams T.M."/>
            <person name="Armitage A.D."/>
            <person name="Sobczyk M.K."/>
            <person name="Bates H.J."/>
            <person name="Dunwell J.M."/>
            <person name="Nellist C.F."/>
            <person name="Harrison R.J."/>
        </authorList>
    </citation>
    <scope>NUCLEOTIDE SEQUENCE [LARGE SCALE GENOMIC DNA]</scope>
    <source>
        <strain evidence="3 5">SCRP249</strain>
        <strain evidence="2 7">SCRP324</strain>
        <strain evidence="4 6">SCRP333</strain>
    </source>
</reference>
<feature type="signal peptide" evidence="1">
    <location>
        <begin position="1"/>
        <end position="26"/>
    </location>
</feature>
<feature type="chain" id="PRO_5036164336" evidence="1">
    <location>
        <begin position="27"/>
        <end position="74"/>
    </location>
</feature>
<evidence type="ECO:0000313" key="5">
    <source>
        <dbReference type="Proteomes" id="UP000429607"/>
    </source>
</evidence>
<sequence>MGLISQGVPFGVVMLLGSWWLNAGVCCNDSVPGKVSASQEPHPEMLDGGTSCSGVLSVVGQLVLTCQRDSSRLE</sequence>
<protein>
    <submittedName>
        <fullName evidence="3">Uncharacterized protein</fullName>
    </submittedName>
</protein>
<dbReference type="OrthoDB" id="10289908at2759"/>
<evidence type="ECO:0000313" key="2">
    <source>
        <dbReference type="EMBL" id="KAE8977312.1"/>
    </source>
</evidence>
<accession>A0A6A3ICS2</accession>